<dbReference type="AlphaFoldDB" id="A0AAV5SZ69"/>
<feature type="non-terminal residue" evidence="1">
    <location>
        <position position="1"/>
    </location>
</feature>
<organism evidence="1 2">
    <name type="scientific">Pristionchus entomophagus</name>
    <dbReference type="NCBI Taxonomy" id="358040"/>
    <lineage>
        <taxon>Eukaryota</taxon>
        <taxon>Metazoa</taxon>
        <taxon>Ecdysozoa</taxon>
        <taxon>Nematoda</taxon>
        <taxon>Chromadorea</taxon>
        <taxon>Rhabditida</taxon>
        <taxon>Rhabditina</taxon>
        <taxon>Diplogasteromorpha</taxon>
        <taxon>Diplogasteroidea</taxon>
        <taxon>Neodiplogasteridae</taxon>
        <taxon>Pristionchus</taxon>
    </lineage>
</organism>
<evidence type="ECO:0008006" key="3">
    <source>
        <dbReference type="Google" id="ProtNLM"/>
    </source>
</evidence>
<protein>
    <recommendedName>
        <fullName evidence="3">Galectin</fullName>
    </recommendedName>
</protein>
<dbReference type="EMBL" id="BTSX01000002">
    <property type="protein sequence ID" value="GMS85584.1"/>
    <property type="molecule type" value="Genomic_DNA"/>
</dbReference>
<keyword evidence="2" id="KW-1185">Reference proteome</keyword>
<accession>A0AAV5SZ69</accession>
<dbReference type="Proteomes" id="UP001432027">
    <property type="component" value="Unassembled WGS sequence"/>
</dbReference>
<evidence type="ECO:0000313" key="1">
    <source>
        <dbReference type="EMBL" id="GMS85584.1"/>
    </source>
</evidence>
<reference evidence="1" key="1">
    <citation type="submission" date="2023-10" db="EMBL/GenBank/DDBJ databases">
        <title>Genome assembly of Pristionchus species.</title>
        <authorList>
            <person name="Yoshida K."/>
            <person name="Sommer R.J."/>
        </authorList>
    </citation>
    <scope>NUCLEOTIDE SEQUENCE</scope>
    <source>
        <strain evidence="1">RS0144</strain>
    </source>
</reference>
<proteinExistence type="predicted"/>
<gene>
    <name evidence="1" type="ORF">PENTCL1PPCAC_7759</name>
</gene>
<name>A0AAV5SZ69_9BILA</name>
<evidence type="ECO:0000313" key="2">
    <source>
        <dbReference type="Proteomes" id="UP001432027"/>
    </source>
</evidence>
<comment type="caution">
    <text evidence="1">The sequence shown here is derived from an EMBL/GenBank/DDBJ whole genome shotgun (WGS) entry which is preliminary data.</text>
</comment>
<sequence length="116" mass="13271">VCSLPAIYEEPIDVIVEEGGKLELKVPSSVNIWHREFADGRSEYVEFPNQYLEVSNVWRGGDMFHTHDPTILISLNQDGYVILLQVTAAASAKYFTYYMGDDHVHHYSYFNVKIGN</sequence>